<dbReference type="RefSeq" id="WP_264204812.1">
    <property type="nucleotide sequence ID" value="NZ_JAOZEW010000002.1"/>
</dbReference>
<dbReference type="Pfam" id="PF13155">
    <property type="entry name" value="Toprim_2"/>
    <property type="match status" value="1"/>
</dbReference>
<gene>
    <name evidence="1" type="ORF">OIU83_03130</name>
</gene>
<evidence type="ECO:0000313" key="2">
    <source>
        <dbReference type="Proteomes" id="UP001151079"/>
    </source>
</evidence>
<organism evidence="1 2">
    <name type="scientific">Flavobacterium shii</name>
    <dbReference type="NCBI Taxonomy" id="2987687"/>
    <lineage>
        <taxon>Bacteria</taxon>
        <taxon>Pseudomonadati</taxon>
        <taxon>Bacteroidota</taxon>
        <taxon>Flavobacteriia</taxon>
        <taxon>Flavobacteriales</taxon>
        <taxon>Flavobacteriaceae</taxon>
        <taxon>Flavobacterium</taxon>
    </lineage>
</organism>
<dbReference type="Proteomes" id="UP001151079">
    <property type="component" value="Unassembled WGS sequence"/>
</dbReference>
<dbReference type="SUPFAM" id="SSF57783">
    <property type="entry name" value="Zinc beta-ribbon"/>
    <property type="match status" value="1"/>
</dbReference>
<dbReference type="GO" id="GO:0003677">
    <property type="term" value="F:DNA binding"/>
    <property type="evidence" value="ECO:0007669"/>
    <property type="project" value="InterPro"/>
</dbReference>
<evidence type="ECO:0000313" key="1">
    <source>
        <dbReference type="EMBL" id="MCV9926623.1"/>
    </source>
</evidence>
<proteinExistence type="predicted"/>
<sequence length="299" mass="34793">MDFRKKWLSTEEAKKIDITNYLSLLGYNPTKVINVDFWYSSPLRDENTPSFKVNQKLNLWFDHGLGKGGNLIDFGILYHNCTVSEFLEKVNINFSLQQPAFVHPNKNIGTDPKIKILENFPLTSPVLLRYLEERKIPIEIAEQFCIEVRYELNDTNYYGIGFKNNSGGYEIRNPYFKNSSSPKDITTINNGSEQALVFEGFIDFLSYKTTTKNLPENAQDFVVLNSVSFFERARPFMEYHKHIRLYLDRDLTGITCTERALSLSSKYKDESMLYKNHNDFNDWIMNPAKAPKKSLGRRL</sequence>
<dbReference type="Gene3D" id="3.90.580.10">
    <property type="entry name" value="Zinc finger, CHC2-type domain"/>
    <property type="match status" value="1"/>
</dbReference>
<dbReference type="GO" id="GO:0006260">
    <property type="term" value="P:DNA replication"/>
    <property type="evidence" value="ECO:0007669"/>
    <property type="project" value="InterPro"/>
</dbReference>
<dbReference type="EMBL" id="JAOZEW010000002">
    <property type="protein sequence ID" value="MCV9926623.1"/>
    <property type="molecule type" value="Genomic_DNA"/>
</dbReference>
<dbReference type="Gene3D" id="3.40.1360.10">
    <property type="match status" value="1"/>
</dbReference>
<name>A0A9X3C6I0_9FLAO</name>
<accession>A0A9X3C6I0</accession>
<comment type="caution">
    <text evidence="1">The sequence shown here is derived from an EMBL/GenBank/DDBJ whole genome shotgun (WGS) entry which is preliminary data.</text>
</comment>
<protein>
    <submittedName>
        <fullName evidence="1">Toprim domain-containing protein</fullName>
    </submittedName>
</protein>
<keyword evidence="2" id="KW-1185">Reference proteome</keyword>
<reference evidence="1" key="1">
    <citation type="submission" date="2022-10" db="EMBL/GenBank/DDBJ databases">
        <title>Two novel species of Flavobacterium.</title>
        <authorList>
            <person name="Liu Q."/>
            <person name="Xin Y.-H."/>
        </authorList>
    </citation>
    <scope>NUCLEOTIDE SEQUENCE</scope>
    <source>
        <strain evidence="1">LS1R49</strain>
    </source>
</reference>
<dbReference type="InterPro" id="IPR036977">
    <property type="entry name" value="DNA_primase_Znf_CHC2"/>
</dbReference>
<dbReference type="GO" id="GO:0008270">
    <property type="term" value="F:zinc ion binding"/>
    <property type="evidence" value="ECO:0007669"/>
    <property type="project" value="InterPro"/>
</dbReference>
<dbReference type="AlphaFoldDB" id="A0A9X3C6I0"/>